<protein>
    <submittedName>
        <fullName evidence="1">Uncharacterized protein</fullName>
    </submittedName>
</protein>
<proteinExistence type="predicted"/>
<accession>A0A8B9LYT5</accession>
<dbReference type="AlphaFoldDB" id="A0A8B9LYT5"/>
<dbReference type="Ensembl" id="ENSANIT00000000911.1">
    <property type="protein sequence ID" value="ENSANIP00000000885.1"/>
    <property type="gene ID" value="ENSANIG00000000666.1"/>
</dbReference>
<evidence type="ECO:0000313" key="2">
    <source>
        <dbReference type="Proteomes" id="UP000694541"/>
    </source>
</evidence>
<evidence type="ECO:0000313" key="1">
    <source>
        <dbReference type="Ensembl" id="ENSANIP00000000885.1"/>
    </source>
</evidence>
<sequence length="78" mass="8986">AVTTQTLRLDLCLVPGASSVRWLQKNCNYCEVYPKARENRGFLGITKPVSRITLWDTWCMDYGNPLNKQHWVTCAQEP</sequence>
<reference evidence="1" key="1">
    <citation type="submission" date="2025-08" db="UniProtKB">
        <authorList>
            <consortium name="Ensembl"/>
        </authorList>
    </citation>
    <scope>IDENTIFICATION</scope>
</reference>
<name>A0A8B9LYT5_9AVES</name>
<dbReference type="Proteomes" id="UP000694541">
    <property type="component" value="Unplaced"/>
</dbReference>
<organism evidence="1 2">
    <name type="scientific">Accipiter nisus</name>
    <name type="common">Eurasian sparrowhawk</name>
    <dbReference type="NCBI Taxonomy" id="211598"/>
    <lineage>
        <taxon>Eukaryota</taxon>
        <taxon>Metazoa</taxon>
        <taxon>Chordata</taxon>
        <taxon>Craniata</taxon>
        <taxon>Vertebrata</taxon>
        <taxon>Euteleostomi</taxon>
        <taxon>Archelosauria</taxon>
        <taxon>Archosauria</taxon>
        <taxon>Dinosauria</taxon>
        <taxon>Saurischia</taxon>
        <taxon>Theropoda</taxon>
        <taxon>Coelurosauria</taxon>
        <taxon>Aves</taxon>
        <taxon>Neognathae</taxon>
        <taxon>Neoaves</taxon>
        <taxon>Telluraves</taxon>
        <taxon>Accipitrimorphae</taxon>
        <taxon>Accipitriformes</taxon>
        <taxon>Accipitridae</taxon>
        <taxon>Accipitrinae</taxon>
        <taxon>Accipiter</taxon>
    </lineage>
</organism>
<reference evidence="1" key="2">
    <citation type="submission" date="2025-09" db="UniProtKB">
        <authorList>
            <consortium name="Ensembl"/>
        </authorList>
    </citation>
    <scope>IDENTIFICATION</scope>
</reference>
<keyword evidence="2" id="KW-1185">Reference proteome</keyword>